<evidence type="ECO:0000256" key="11">
    <source>
        <dbReference type="ARBA" id="ARBA00022989"/>
    </source>
</evidence>
<feature type="transmembrane region" description="Helical" evidence="16">
    <location>
        <begin position="33"/>
        <end position="55"/>
    </location>
</feature>
<evidence type="ECO:0000256" key="13">
    <source>
        <dbReference type="ARBA" id="ARBA00024209"/>
    </source>
</evidence>
<dbReference type="InterPro" id="IPR044600">
    <property type="entry name" value="ATL1/ATL16-like"/>
</dbReference>
<keyword evidence="5" id="KW-0808">Transferase</keyword>
<dbReference type="OrthoDB" id="8062037at2759"/>
<dbReference type="KEGG" id="soe:110782411"/>
<evidence type="ECO:0000256" key="4">
    <source>
        <dbReference type="ARBA" id="ARBA00012483"/>
    </source>
</evidence>
<name>A0A9R0JPW7_SPIOL</name>
<dbReference type="EC" id="2.3.2.27" evidence="4"/>
<evidence type="ECO:0000259" key="17">
    <source>
        <dbReference type="PROSITE" id="PS50089"/>
    </source>
</evidence>
<dbReference type="GeneID" id="110782411"/>
<dbReference type="SUPFAM" id="SSF57850">
    <property type="entry name" value="RING/U-box"/>
    <property type="match status" value="1"/>
</dbReference>
<feature type="region of interest" description="Disordered" evidence="15">
    <location>
        <begin position="1"/>
        <end position="27"/>
    </location>
</feature>
<dbReference type="GO" id="GO:0016020">
    <property type="term" value="C:membrane"/>
    <property type="evidence" value="ECO:0007669"/>
    <property type="project" value="UniProtKB-SubCell"/>
</dbReference>
<evidence type="ECO:0000256" key="5">
    <source>
        <dbReference type="ARBA" id="ARBA00022679"/>
    </source>
</evidence>
<dbReference type="AlphaFoldDB" id="A0A9R0JPW7"/>
<dbReference type="Gene3D" id="3.30.40.10">
    <property type="entry name" value="Zinc/RING finger domain, C3HC4 (zinc finger)"/>
    <property type="match status" value="1"/>
</dbReference>
<organism evidence="18 19">
    <name type="scientific">Spinacia oleracea</name>
    <name type="common">Spinach</name>
    <dbReference type="NCBI Taxonomy" id="3562"/>
    <lineage>
        <taxon>Eukaryota</taxon>
        <taxon>Viridiplantae</taxon>
        <taxon>Streptophyta</taxon>
        <taxon>Embryophyta</taxon>
        <taxon>Tracheophyta</taxon>
        <taxon>Spermatophyta</taxon>
        <taxon>Magnoliopsida</taxon>
        <taxon>eudicotyledons</taxon>
        <taxon>Gunneridae</taxon>
        <taxon>Pentapetalae</taxon>
        <taxon>Caryophyllales</taxon>
        <taxon>Chenopodiaceae</taxon>
        <taxon>Chenopodioideae</taxon>
        <taxon>Anserineae</taxon>
        <taxon>Spinacia</taxon>
    </lineage>
</organism>
<evidence type="ECO:0000256" key="1">
    <source>
        <dbReference type="ARBA" id="ARBA00000900"/>
    </source>
</evidence>
<comment type="subcellular location">
    <subcellularLocation>
        <location evidence="2">Membrane</location>
        <topology evidence="2">Single-pass membrane protein</topology>
    </subcellularLocation>
</comment>
<comment type="similarity">
    <text evidence="13">Belongs to the RING-type zinc finger family. ATL subfamily.</text>
</comment>
<keyword evidence="12 16" id="KW-0472">Membrane</keyword>
<protein>
    <recommendedName>
        <fullName evidence="4">RING-type E3 ubiquitin transferase</fullName>
        <ecNumber evidence="4">2.3.2.27</ecNumber>
    </recommendedName>
</protein>
<dbReference type="PROSITE" id="PS50089">
    <property type="entry name" value="ZF_RING_2"/>
    <property type="match status" value="1"/>
</dbReference>
<accession>A0A9R0JPW7</accession>
<comment type="pathway">
    <text evidence="3">Protein modification; protein ubiquitination.</text>
</comment>
<evidence type="ECO:0000256" key="10">
    <source>
        <dbReference type="ARBA" id="ARBA00022833"/>
    </source>
</evidence>
<evidence type="ECO:0000256" key="9">
    <source>
        <dbReference type="ARBA" id="ARBA00022786"/>
    </source>
</evidence>
<dbReference type="PANTHER" id="PTHR46913:SF1">
    <property type="entry name" value="RING-H2 FINGER PROTEIN ATL16"/>
    <property type="match status" value="1"/>
</dbReference>
<dbReference type="GO" id="GO:0016567">
    <property type="term" value="P:protein ubiquitination"/>
    <property type="evidence" value="ECO:0007669"/>
    <property type="project" value="InterPro"/>
</dbReference>
<keyword evidence="9" id="KW-0833">Ubl conjugation pathway</keyword>
<reference evidence="18" key="1">
    <citation type="journal article" date="2021" name="Nat. Commun.">
        <title>Genomic analyses provide insights into spinach domestication and the genetic basis of agronomic traits.</title>
        <authorList>
            <person name="Cai X."/>
            <person name="Sun X."/>
            <person name="Xu C."/>
            <person name="Sun H."/>
            <person name="Wang X."/>
            <person name="Ge C."/>
            <person name="Zhang Z."/>
            <person name="Wang Q."/>
            <person name="Fei Z."/>
            <person name="Jiao C."/>
            <person name="Wang Q."/>
        </authorList>
    </citation>
    <scope>NUCLEOTIDE SEQUENCE [LARGE SCALE GENOMIC DNA]</scope>
    <source>
        <strain evidence="18">cv. Varoflay</strain>
    </source>
</reference>
<sequence length="359" mass="40042">MDSSTKLQWQPPPPLQPPPPPPPPSHISSTSDFPIAIALLAIMAVAILLISYYIFVIKCCLNWQNLDPLRRFSISRTPRNDEGSIISFSPMMEPFHHRGLDEFLINNIPSIQYKSATQGGTLAALGGGGGGGGGGSRSFRGCAVCLNKFEEKEMLRVLPRCNHTFHLDCIDVWLLNNASCPLCRSNISGRKTKYPLIAPSSSPQEELIISPNNMFSGSLSMISLNGDDDQDYLVTEESSSSWKLNNNNHNNNFSIMGDECIINVREKDEQFEVQQPIRRSFSMDSVADRGLILQVQEIIRRNHRQLYDNCNNNEVSISLNEECNHNNVGNGRIRRSSFFSFGHGRGSRSSSILPIECDR</sequence>
<dbReference type="GO" id="GO:0061630">
    <property type="term" value="F:ubiquitin protein ligase activity"/>
    <property type="evidence" value="ECO:0007669"/>
    <property type="project" value="UniProtKB-EC"/>
</dbReference>
<keyword evidence="7" id="KW-0479">Metal-binding</keyword>
<dbReference type="Pfam" id="PF13639">
    <property type="entry name" value="zf-RING_2"/>
    <property type="match status" value="1"/>
</dbReference>
<keyword evidence="8 14" id="KW-0863">Zinc-finger</keyword>
<dbReference type="InterPro" id="IPR001841">
    <property type="entry name" value="Znf_RING"/>
</dbReference>
<evidence type="ECO:0000256" key="3">
    <source>
        <dbReference type="ARBA" id="ARBA00004906"/>
    </source>
</evidence>
<dbReference type="CDD" id="cd16461">
    <property type="entry name" value="RING-H2_EL5-like"/>
    <property type="match status" value="1"/>
</dbReference>
<evidence type="ECO:0000256" key="8">
    <source>
        <dbReference type="ARBA" id="ARBA00022771"/>
    </source>
</evidence>
<keyword evidence="11 16" id="KW-1133">Transmembrane helix</keyword>
<evidence type="ECO:0000256" key="7">
    <source>
        <dbReference type="ARBA" id="ARBA00022723"/>
    </source>
</evidence>
<evidence type="ECO:0000256" key="15">
    <source>
        <dbReference type="SAM" id="MobiDB-lite"/>
    </source>
</evidence>
<evidence type="ECO:0000256" key="12">
    <source>
        <dbReference type="ARBA" id="ARBA00023136"/>
    </source>
</evidence>
<feature type="compositionally biased region" description="Pro residues" evidence="15">
    <location>
        <begin position="10"/>
        <end position="25"/>
    </location>
</feature>
<dbReference type="InterPro" id="IPR013083">
    <property type="entry name" value="Znf_RING/FYVE/PHD"/>
</dbReference>
<dbReference type="RefSeq" id="XP_021842258.1">
    <property type="nucleotide sequence ID" value="XM_021986566.2"/>
</dbReference>
<dbReference type="Proteomes" id="UP000813463">
    <property type="component" value="Chromosome 5"/>
</dbReference>
<keyword evidence="18" id="KW-1185">Reference proteome</keyword>
<reference evidence="19" key="2">
    <citation type="submission" date="2025-08" db="UniProtKB">
        <authorList>
            <consortium name="RefSeq"/>
        </authorList>
    </citation>
    <scope>IDENTIFICATION</scope>
    <source>
        <tissue evidence="19">Leaf</tissue>
    </source>
</reference>
<dbReference type="GO" id="GO:0008270">
    <property type="term" value="F:zinc ion binding"/>
    <property type="evidence" value="ECO:0007669"/>
    <property type="project" value="UniProtKB-KW"/>
</dbReference>
<dbReference type="SMART" id="SM00184">
    <property type="entry name" value="RING"/>
    <property type="match status" value="1"/>
</dbReference>
<dbReference type="PANTHER" id="PTHR46913">
    <property type="entry name" value="RING-H2 FINGER PROTEIN ATL16"/>
    <property type="match status" value="1"/>
</dbReference>
<proteinExistence type="inferred from homology"/>
<gene>
    <name evidence="19" type="primary">LOC110782411</name>
</gene>
<dbReference type="SUPFAM" id="SSF101447">
    <property type="entry name" value="Formin homology 2 domain (FH2 domain)"/>
    <property type="match status" value="1"/>
</dbReference>
<comment type="catalytic activity">
    <reaction evidence="1">
        <text>S-ubiquitinyl-[E2 ubiquitin-conjugating enzyme]-L-cysteine + [acceptor protein]-L-lysine = [E2 ubiquitin-conjugating enzyme]-L-cysteine + N(6)-ubiquitinyl-[acceptor protein]-L-lysine.</text>
        <dbReference type="EC" id="2.3.2.27"/>
    </reaction>
</comment>
<feature type="domain" description="RING-type" evidence="17">
    <location>
        <begin position="142"/>
        <end position="184"/>
    </location>
</feature>
<keyword evidence="10" id="KW-0862">Zinc</keyword>
<evidence type="ECO:0000256" key="2">
    <source>
        <dbReference type="ARBA" id="ARBA00004167"/>
    </source>
</evidence>
<evidence type="ECO:0000256" key="6">
    <source>
        <dbReference type="ARBA" id="ARBA00022692"/>
    </source>
</evidence>
<keyword evidence="6 16" id="KW-0812">Transmembrane</keyword>
<evidence type="ECO:0000256" key="14">
    <source>
        <dbReference type="PROSITE-ProRule" id="PRU00175"/>
    </source>
</evidence>
<evidence type="ECO:0000256" key="16">
    <source>
        <dbReference type="SAM" id="Phobius"/>
    </source>
</evidence>
<evidence type="ECO:0000313" key="18">
    <source>
        <dbReference type="Proteomes" id="UP000813463"/>
    </source>
</evidence>
<evidence type="ECO:0000313" key="19">
    <source>
        <dbReference type="RefSeq" id="XP_021842258.1"/>
    </source>
</evidence>